<feature type="domain" description="SpaA-like prealbumin fold" evidence="7">
    <location>
        <begin position="534"/>
        <end position="624"/>
    </location>
</feature>
<dbReference type="RefSeq" id="WP_055287285.1">
    <property type="nucleotide sequence ID" value="NZ_CYYP01000016.1"/>
</dbReference>
<protein>
    <submittedName>
        <fullName evidence="8">Predicted outer membrane protein</fullName>
    </submittedName>
</protein>
<dbReference type="PANTHER" id="PTHR36108:SF13">
    <property type="entry name" value="COLOSSIN-B-RELATED"/>
    <property type="match status" value="1"/>
</dbReference>
<evidence type="ECO:0000256" key="2">
    <source>
        <dbReference type="ARBA" id="ARBA00022525"/>
    </source>
</evidence>
<evidence type="ECO:0000256" key="4">
    <source>
        <dbReference type="SAM" id="Phobius"/>
    </source>
</evidence>
<dbReference type="Pfam" id="PF08341">
    <property type="entry name" value="TED"/>
    <property type="match status" value="1"/>
</dbReference>
<name>A0A174FG83_9ACTN</name>
<evidence type="ECO:0000256" key="1">
    <source>
        <dbReference type="ARBA" id="ARBA00007257"/>
    </source>
</evidence>
<comment type="similarity">
    <text evidence="1">Belongs to the serine-aspartate repeat-containing protein (SDr) family.</text>
</comment>
<sequence>MSNAPTHSVHSAIATGPLLLLLFLLFGCLAPGAAFAVDGYDQLGFRTISDDCGPFFIGKYEAQDTSIAYCMNQERPGPTKPGGPWLNFDQGWVWLDDKFAAIVCHGYPTTTSFGGYHLSPDRARAATQLAVWMLNGTTHVDGTYSYTTAQGKTKSGHFTADNEVVAAARWLHDSAKSGSIEAAPHRARRYLGAVSGGSKRQDMLYVLPAVSVSFQKQSANTVITSGNNTYQFTGATFDIFESASGARVGTIKMDSNGRAQATLLPNTAYYLVETKAPAGYVPRHDRIAFTTGNDGGRVAIDEQPGTINLRIVKLDAATNAGPQVGSSLAGAEFTCVSQSTPGWAQILTTDESGRATLADVPLGTFTIYESKTPEGYLPSNDSWTYTVGADQLGDSGVVEIESRVSDIPIAFNLEISKFKDYGNSDQSGLEQPAEGVVFEVVSNSSQQVVGTLTTNVYGFASTKDQPEAWFGAGKRPAGVHGAVPYDRAGYTVREVPETVPEGFKRAGEWTVGANQISNGAELQYIVDNHALSTHLQIVKRDAQTGASVPLAGFTFQLLDSNHESVSQTCWYPTHNVMDTFTTDATGTVTLPESLVPGTYYVRETSAKEPYLVGEEIEVNIPADMNLTPVAIASYYDHAATGNIRIVKTDAIDGSSLAGAVFEIRASSDIVRPDGSIAALDGETVATITTDETGEARADNLPLGLGTARYEVVETQAPAGFLLDRTTHIVDLTYADQKTPVVEARLNVSDDYTKVDISKVDASGEQEVEGAQLTLYGPDKTEIDSWTSSDKPHRVEHLAPGTYSLREMMSPRTYDLAEEITFEIKDTGEVQSVAMKDAPIEIKGQVDKRQELVQPIEKGLLANGDGKNRAATQTNTDGLFSYTIDARNDSATWVDEFTITDDLECAKDGTARFISIETPVAIGDLNGLCNVWYRTTPLDSTDVDEPANATLDDGHENPWLESDEVKESLGEDCRLVDYDGWRLWKADVSTTESTTLEAEELDLASNTVVTGIRIEYGAVAADFTTRSDADSWTRDDLKDEHDDLDDAKAILGSDARGAVVHMQATSAYTPQTALTNSARVDLCRNGGGDKLESHDEDSVIQRCTLPQDLPATGSVPIAACITALLTSGAAALWFARLRSIPKKR</sequence>
<dbReference type="SUPFAM" id="SSF49478">
    <property type="entry name" value="Cna protein B-type domain"/>
    <property type="match status" value="1"/>
</dbReference>
<feature type="domain" description="SpaA-like prealbumin fold" evidence="7">
    <location>
        <begin position="227"/>
        <end position="298"/>
    </location>
</feature>
<evidence type="ECO:0000259" key="7">
    <source>
        <dbReference type="Pfam" id="PF17802"/>
    </source>
</evidence>
<dbReference type="EMBL" id="CYYP01000016">
    <property type="protein sequence ID" value="CUO47679.1"/>
    <property type="molecule type" value="Genomic_DNA"/>
</dbReference>
<dbReference type="InterPro" id="IPR041033">
    <property type="entry name" value="SpaA_PFL_dom_1"/>
</dbReference>
<reference evidence="8 9" key="1">
    <citation type="submission" date="2015-09" db="EMBL/GenBank/DDBJ databases">
        <authorList>
            <consortium name="Pathogen Informatics"/>
        </authorList>
    </citation>
    <scope>NUCLEOTIDE SEQUENCE [LARGE SCALE GENOMIC DNA]</scope>
    <source>
        <strain evidence="8 9">2789STDY5608823</strain>
    </source>
</reference>
<feature type="domain" description="SpaA-like prealbumin fold" evidence="7">
    <location>
        <begin position="753"/>
        <end position="836"/>
    </location>
</feature>
<proteinExistence type="inferred from homology"/>
<keyword evidence="3 5" id="KW-0732">Signal</keyword>
<feature type="domain" description="Thioester" evidence="6">
    <location>
        <begin position="67"/>
        <end position="176"/>
    </location>
</feature>
<keyword evidence="2" id="KW-0964">Secreted</keyword>
<keyword evidence="4" id="KW-0812">Transmembrane</keyword>
<organism evidence="8 9">
    <name type="scientific">Collinsella aerofaciens</name>
    <dbReference type="NCBI Taxonomy" id="74426"/>
    <lineage>
        <taxon>Bacteria</taxon>
        <taxon>Bacillati</taxon>
        <taxon>Actinomycetota</taxon>
        <taxon>Coriobacteriia</taxon>
        <taxon>Coriobacteriales</taxon>
        <taxon>Coriobacteriaceae</taxon>
        <taxon>Collinsella</taxon>
    </lineage>
</organism>
<dbReference type="Pfam" id="PF17802">
    <property type="entry name" value="SpaA"/>
    <property type="match status" value="5"/>
</dbReference>
<accession>A0A174FG83</accession>
<dbReference type="InterPro" id="IPR013552">
    <property type="entry name" value="Thioester_dom"/>
</dbReference>
<dbReference type="AlphaFoldDB" id="A0A174FG83"/>
<evidence type="ECO:0000256" key="5">
    <source>
        <dbReference type="SAM" id="SignalP"/>
    </source>
</evidence>
<feature type="chain" id="PRO_5038653843" evidence="5">
    <location>
        <begin position="37"/>
        <end position="1143"/>
    </location>
</feature>
<dbReference type="Proteomes" id="UP000095468">
    <property type="component" value="Unassembled WGS sequence"/>
</dbReference>
<dbReference type="InterPro" id="IPR013783">
    <property type="entry name" value="Ig-like_fold"/>
</dbReference>
<keyword evidence="4" id="KW-0472">Membrane</keyword>
<feature type="domain" description="SpaA-like prealbumin fold" evidence="7">
    <location>
        <begin position="641"/>
        <end position="736"/>
    </location>
</feature>
<dbReference type="PANTHER" id="PTHR36108">
    <property type="entry name" value="COLOSSIN-B-RELATED"/>
    <property type="match status" value="1"/>
</dbReference>
<gene>
    <name evidence="8" type="ORF">ERS852381_01660</name>
</gene>
<feature type="signal peptide" evidence="5">
    <location>
        <begin position="1"/>
        <end position="36"/>
    </location>
</feature>
<feature type="transmembrane region" description="Helical" evidence="4">
    <location>
        <begin position="1114"/>
        <end position="1134"/>
    </location>
</feature>
<dbReference type="GO" id="GO:0005975">
    <property type="term" value="P:carbohydrate metabolic process"/>
    <property type="evidence" value="ECO:0007669"/>
    <property type="project" value="UniProtKB-ARBA"/>
</dbReference>
<keyword evidence="4" id="KW-1133">Transmembrane helix</keyword>
<evidence type="ECO:0000259" key="6">
    <source>
        <dbReference type="Pfam" id="PF08341"/>
    </source>
</evidence>
<evidence type="ECO:0000313" key="9">
    <source>
        <dbReference type="Proteomes" id="UP000095468"/>
    </source>
</evidence>
<feature type="domain" description="SpaA-like prealbumin fold" evidence="7">
    <location>
        <begin position="325"/>
        <end position="391"/>
    </location>
</feature>
<dbReference type="Gene3D" id="2.60.40.10">
    <property type="entry name" value="Immunoglobulins"/>
    <property type="match status" value="5"/>
</dbReference>
<evidence type="ECO:0000256" key="3">
    <source>
        <dbReference type="ARBA" id="ARBA00022729"/>
    </source>
</evidence>
<evidence type="ECO:0000313" key="8">
    <source>
        <dbReference type="EMBL" id="CUO47679.1"/>
    </source>
</evidence>